<feature type="region of interest" description="Disordered" evidence="1">
    <location>
        <begin position="52"/>
        <end position="77"/>
    </location>
</feature>
<evidence type="ECO:0000256" key="1">
    <source>
        <dbReference type="SAM" id="MobiDB-lite"/>
    </source>
</evidence>
<dbReference type="Proteomes" id="UP000636956">
    <property type="component" value="Unassembled WGS sequence"/>
</dbReference>
<keyword evidence="3" id="KW-1185">Reference proteome</keyword>
<proteinExistence type="predicted"/>
<gene>
    <name evidence="2" type="ORF">GCM10011372_19920</name>
</gene>
<sequence>MCVGDGRSGMSGGAEEVVVQGIESCRDSGEVGGIALHAGILRSACEQGLDGRGPWFPDASPRPSGGSTMVNDPSIWI</sequence>
<reference evidence="2" key="2">
    <citation type="submission" date="2020-09" db="EMBL/GenBank/DDBJ databases">
        <authorList>
            <person name="Sun Q."/>
            <person name="Zhou Y."/>
        </authorList>
    </citation>
    <scope>NUCLEOTIDE SEQUENCE</scope>
    <source>
        <strain evidence="2">CGMCC 1.8984</strain>
    </source>
</reference>
<comment type="caution">
    <text evidence="2">The sequence shown here is derived from an EMBL/GenBank/DDBJ whole genome shotgun (WGS) entry which is preliminary data.</text>
</comment>
<dbReference type="EMBL" id="BMMD01000010">
    <property type="protein sequence ID" value="GGJ81523.1"/>
    <property type="molecule type" value="Genomic_DNA"/>
</dbReference>
<name>A0A917PJU0_9MICO</name>
<protein>
    <submittedName>
        <fullName evidence="2">Uncharacterized protein</fullName>
    </submittedName>
</protein>
<reference evidence="2" key="1">
    <citation type="journal article" date="2014" name="Int. J. Syst. Evol. Microbiol.">
        <title>Complete genome sequence of Corynebacterium casei LMG S-19264T (=DSM 44701T), isolated from a smear-ripened cheese.</title>
        <authorList>
            <consortium name="US DOE Joint Genome Institute (JGI-PGF)"/>
            <person name="Walter F."/>
            <person name="Albersmeier A."/>
            <person name="Kalinowski J."/>
            <person name="Ruckert C."/>
        </authorList>
    </citation>
    <scope>NUCLEOTIDE SEQUENCE</scope>
    <source>
        <strain evidence="2">CGMCC 1.8984</strain>
    </source>
</reference>
<dbReference type="AlphaFoldDB" id="A0A917PJU0"/>
<organism evidence="2 3">
    <name type="scientific">Agromyces bauzanensis</name>
    <dbReference type="NCBI Taxonomy" id="1308924"/>
    <lineage>
        <taxon>Bacteria</taxon>
        <taxon>Bacillati</taxon>
        <taxon>Actinomycetota</taxon>
        <taxon>Actinomycetes</taxon>
        <taxon>Micrococcales</taxon>
        <taxon>Microbacteriaceae</taxon>
        <taxon>Agromyces</taxon>
    </lineage>
</organism>
<evidence type="ECO:0000313" key="3">
    <source>
        <dbReference type="Proteomes" id="UP000636956"/>
    </source>
</evidence>
<evidence type="ECO:0000313" key="2">
    <source>
        <dbReference type="EMBL" id="GGJ81523.1"/>
    </source>
</evidence>
<accession>A0A917PJU0</accession>